<dbReference type="SUPFAM" id="SSF46689">
    <property type="entry name" value="Homeodomain-like"/>
    <property type="match status" value="1"/>
</dbReference>
<evidence type="ECO:0000256" key="4">
    <source>
        <dbReference type="ARBA" id="ARBA00023163"/>
    </source>
</evidence>
<dbReference type="InterPro" id="IPR009057">
    <property type="entry name" value="Homeodomain-like_sf"/>
</dbReference>
<dbReference type="Proteomes" id="UP000623129">
    <property type="component" value="Unassembled WGS sequence"/>
</dbReference>
<feature type="region of interest" description="Disordered" evidence="6">
    <location>
        <begin position="56"/>
        <end position="93"/>
    </location>
</feature>
<keyword evidence="3" id="KW-0238">DNA-binding</keyword>
<dbReference type="PANTHER" id="PTHR31312">
    <property type="entry name" value="TRANSCRIPTION ACTIVATOR GLK1"/>
    <property type="match status" value="1"/>
</dbReference>
<evidence type="ECO:0000256" key="5">
    <source>
        <dbReference type="ARBA" id="ARBA00023242"/>
    </source>
</evidence>
<dbReference type="NCBIfam" id="TIGR01557">
    <property type="entry name" value="myb_SHAQKYF"/>
    <property type="match status" value="1"/>
</dbReference>
<protein>
    <submittedName>
        <fullName evidence="7">Two-component response regulator ARR18</fullName>
    </submittedName>
</protein>
<evidence type="ECO:0000256" key="1">
    <source>
        <dbReference type="ARBA" id="ARBA00004123"/>
    </source>
</evidence>
<keyword evidence="5" id="KW-0539">Nucleus</keyword>
<dbReference type="InterPro" id="IPR006447">
    <property type="entry name" value="Myb_dom_plants"/>
</dbReference>
<dbReference type="InterPro" id="IPR044825">
    <property type="entry name" value="GLK1/2-like"/>
</dbReference>
<accession>A0A833VNC0</accession>
<reference evidence="7" key="1">
    <citation type="submission" date="2020-01" db="EMBL/GenBank/DDBJ databases">
        <title>Genome sequence of Kobresia littledalei, the first chromosome-level genome in the family Cyperaceae.</title>
        <authorList>
            <person name="Qu G."/>
        </authorList>
    </citation>
    <scope>NUCLEOTIDE SEQUENCE</scope>
    <source>
        <strain evidence="7">C.B.Clarke</strain>
        <tissue evidence="7">Leaf</tissue>
    </source>
</reference>
<dbReference type="GO" id="GO:0045893">
    <property type="term" value="P:positive regulation of DNA-templated transcription"/>
    <property type="evidence" value="ECO:0007669"/>
    <property type="project" value="InterPro"/>
</dbReference>
<evidence type="ECO:0000313" key="8">
    <source>
        <dbReference type="Proteomes" id="UP000623129"/>
    </source>
</evidence>
<keyword evidence="8" id="KW-1185">Reference proteome</keyword>
<feature type="compositionally biased region" description="Polar residues" evidence="6">
    <location>
        <begin position="84"/>
        <end position="93"/>
    </location>
</feature>
<feature type="region of interest" description="Disordered" evidence="6">
    <location>
        <begin position="329"/>
        <end position="361"/>
    </location>
</feature>
<dbReference type="Gene3D" id="1.10.10.60">
    <property type="entry name" value="Homeodomain-like"/>
    <property type="match status" value="1"/>
</dbReference>
<evidence type="ECO:0000256" key="3">
    <source>
        <dbReference type="ARBA" id="ARBA00023125"/>
    </source>
</evidence>
<feature type="compositionally biased region" description="Polar residues" evidence="6">
    <location>
        <begin position="331"/>
        <end position="341"/>
    </location>
</feature>
<organism evidence="7 8">
    <name type="scientific">Carex littledalei</name>
    <dbReference type="NCBI Taxonomy" id="544730"/>
    <lineage>
        <taxon>Eukaryota</taxon>
        <taxon>Viridiplantae</taxon>
        <taxon>Streptophyta</taxon>
        <taxon>Embryophyta</taxon>
        <taxon>Tracheophyta</taxon>
        <taxon>Spermatophyta</taxon>
        <taxon>Magnoliopsida</taxon>
        <taxon>Liliopsida</taxon>
        <taxon>Poales</taxon>
        <taxon>Cyperaceae</taxon>
        <taxon>Cyperoideae</taxon>
        <taxon>Cariceae</taxon>
        <taxon>Carex</taxon>
        <taxon>Carex subgen. Euthyceras</taxon>
    </lineage>
</organism>
<evidence type="ECO:0000256" key="6">
    <source>
        <dbReference type="SAM" id="MobiDB-lite"/>
    </source>
</evidence>
<dbReference type="PANTHER" id="PTHR31312:SF10">
    <property type="entry name" value="TRANSCRIPTION ACTIVATOR GLK1-LIKE ISOFORM X1"/>
    <property type="match status" value="1"/>
</dbReference>
<dbReference type="GO" id="GO:0005634">
    <property type="term" value="C:nucleus"/>
    <property type="evidence" value="ECO:0007669"/>
    <property type="project" value="UniProtKB-SubCell"/>
</dbReference>
<evidence type="ECO:0000256" key="2">
    <source>
        <dbReference type="ARBA" id="ARBA00023015"/>
    </source>
</evidence>
<sequence length="419" mass="45596">MSWTRDKHQRFVQAVKKVGIDAGPKTILNAMDMAGITVANVSSHLQKFRLQVEEEMKEQNMAAQGASSSNEFTMQGASSSSASPLHSNHTFGGYENANNSPAWTMGNWPPKFSTPYVSVLPCLNQFASDQNNQLKFVRSPVVLGRSSMNNNSNREANIEALLKNPVVPLIDLTGDSDYVAQQQNSGVNLITPQAMNSNSIPNYSWPNYNPSSAMYMPTSGDGLWGLTQSSAAVNKGKNVQEVAMQNPSNAAVFVNPLNVPNNMSIGSSEQNIIHAGAGESSNENTIMPSIGDPLLRSEDDSAMIDELIFEDEVNGFFNDNPHVIETAESDLFSNENGTGETSDGGMKNKPEEETGSSSNSNIKLDIGLESLFMEHGMMVSPEWNHFLKLGMPDYTQKLNSAQNSSAEEMEDDIANYLCD</sequence>
<feature type="compositionally biased region" description="Polar residues" evidence="6">
    <location>
        <begin position="61"/>
        <end position="76"/>
    </location>
</feature>
<gene>
    <name evidence="7" type="ORF">FCM35_KLT06281</name>
</gene>
<dbReference type="GO" id="GO:0000976">
    <property type="term" value="F:transcription cis-regulatory region binding"/>
    <property type="evidence" value="ECO:0007669"/>
    <property type="project" value="TreeGrafter"/>
</dbReference>
<dbReference type="EMBL" id="SWLB01000015">
    <property type="protein sequence ID" value="KAF3329203.1"/>
    <property type="molecule type" value="Genomic_DNA"/>
</dbReference>
<dbReference type="GO" id="GO:0003700">
    <property type="term" value="F:DNA-binding transcription factor activity"/>
    <property type="evidence" value="ECO:0007669"/>
    <property type="project" value="InterPro"/>
</dbReference>
<dbReference type="AlphaFoldDB" id="A0A833VNC0"/>
<keyword evidence="4" id="KW-0804">Transcription</keyword>
<keyword evidence="2" id="KW-0805">Transcription regulation</keyword>
<proteinExistence type="predicted"/>
<dbReference type="OrthoDB" id="60033at2759"/>
<name>A0A833VNC0_9POAL</name>
<comment type="subcellular location">
    <subcellularLocation>
        <location evidence="1">Nucleus</location>
    </subcellularLocation>
</comment>
<comment type="caution">
    <text evidence="7">The sequence shown here is derived from an EMBL/GenBank/DDBJ whole genome shotgun (WGS) entry which is preliminary data.</text>
</comment>
<evidence type="ECO:0000313" key="7">
    <source>
        <dbReference type="EMBL" id="KAF3329203.1"/>
    </source>
</evidence>